<keyword evidence="18" id="KW-1185">Reference proteome</keyword>
<dbReference type="AlphaFoldDB" id="A0AAR5PRC0"/>
<comment type="cofactor">
    <cofactor evidence="2">
        <name>Mg(2+)</name>
        <dbReference type="ChEBI" id="CHEBI:18420"/>
    </cofactor>
</comment>
<evidence type="ECO:0000256" key="13">
    <source>
        <dbReference type="ARBA" id="ARBA00023239"/>
    </source>
</evidence>
<keyword evidence="13 14" id="KW-0456">Lyase</keyword>
<evidence type="ECO:0000256" key="14">
    <source>
        <dbReference type="RuleBase" id="RU000405"/>
    </source>
</evidence>
<evidence type="ECO:0000256" key="8">
    <source>
        <dbReference type="ARBA" id="ARBA00022840"/>
    </source>
</evidence>
<feature type="transmembrane region" description="Helical" evidence="15">
    <location>
        <begin position="211"/>
        <end position="232"/>
    </location>
</feature>
<feature type="transmembrane region" description="Helical" evidence="15">
    <location>
        <begin position="161"/>
        <end position="179"/>
    </location>
</feature>
<feature type="transmembrane region" description="Helical" evidence="15">
    <location>
        <begin position="186"/>
        <end position="205"/>
    </location>
</feature>
<dbReference type="GO" id="GO:0006171">
    <property type="term" value="P:cAMP biosynthetic process"/>
    <property type="evidence" value="ECO:0007669"/>
    <property type="project" value="UniProtKB-KW"/>
</dbReference>
<dbReference type="EC" id="4.6.1.1" evidence="4"/>
<evidence type="ECO:0000256" key="12">
    <source>
        <dbReference type="ARBA" id="ARBA00023136"/>
    </source>
</evidence>
<dbReference type="Proteomes" id="UP000019118">
    <property type="component" value="Unassembled WGS sequence"/>
</dbReference>
<evidence type="ECO:0000256" key="9">
    <source>
        <dbReference type="ARBA" id="ARBA00022842"/>
    </source>
</evidence>
<evidence type="ECO:0000313" key="18">
    <source>
        <dbReference type="Proteomes" id="UP000019118"/>
    </source>
</evidence>
<keyword evidence="10 15" id="KW-1133">Transmembrane helix</keyword>
<name>A0AAR5PRC0_DENPD</name>
<dbReference type="EnsemblMetazoa" id="XM_019908006.1">
    <property type="protein sequence ID" value="XP_019763565.1"/>
    <property type="gene ID" value="LOC109539923"/>
</dbReference>
<dbReference type="GO" id="GO:0035556">
    <property type="term" value="P:intracellular signal transduction"/>
    <property type="evidence" value="ECO:0007669"/>
    <property type="project" value="InterPro"/>
</dbReference>
<feature type="domain" description="Guanylate cyclase" evidence="16">
    <location>
        <begin position="936"/>
        <end position="1074"/>
    </location>
</feature>
<feature type="transmembrane region" description="Helical" evidence="15">
    <location>
        <begin position="61"/>
        <end position="82"/>
    </location>
</feature>
<evidence type="ECO:0000256" key="6">
    <source>
        <dbReference type="ARBA" id="ARBA00022723"/>
    </source>
</evidence>
<feature type="transmembrane region" description="Helical" evidence="15">
    <location>
        <begin position="102"/>
        <end position="121"/>
    </location>
</feature>
<dbReference type="FunFam" id="3.30.70.1230:FF:000024">
    <property type="entry name" value="ACXA, isoform A"/>
    <property type="match status" value="1"/>
</dbReference>
<dbReference type="Gene3D" id="3.30.70.1230">
    <property type="entry name" value="Nucleotide cyclase"/>
    <property type="match status" value="2"/>
</dbReference>
<evidence type="ECO:0000256" key="11">
    <source>
        <dbReference type="ARBA" id="ARBA00022998"/>
    </source>
</evidence>
<dbReference type="CDD" id="cd07302">
    <property type="entry name" value="CHD"/>
    <property type="match status" value="2"/>
</dbReference>
<reference evidence="18" key="1">
    <citation type="journal article" date="2013" name="Genome Biol.">
        <title>Draft genome of the mountain pine beetle, Dendroctonus ponderosae Hopkins, a major forest pest.</title>
        <authorList>
            <person name="Keeling C.I."/>
            <person name="Yuen M.M."/>
            <person name="Liao N.Y."/>
            <person name="Docking T.R."/>
            <person name="Chan S.K."/>
            <person name="Taylor G.A."/>
            <person name="Palmquist D.L."/>
            <person name="Jackman S.D."/>
            <person name="Nguyen A."/>
            <person name="Li M."/>
            <person name="Henderson H."/>
            <person name="Janes J.K."/>
            <person name="Zhao Y."/>
            <person name="Pandoh P."/>
            <person name="Moore R."/>
            <person name="Sperling F.A."/>
            <person name="Huber D.P."/>
            <person name="Birol I."/>
            <person name="Jones S.J."/>
            <person name="Bohlmann J."/>
        </authorList>
    </citation>
    <scope>NUCLEOTIDE SEQUENCE</scope>
</reference>
<comment type="subcellular location">
    <subcellularLocation>
        <location evidence="3">Membrane</location>
        <topology evidence="3">Multi-pass membrane protein</topology>
    </subcellularLocation>
</comment>
<evidence type="ECO:0000256" key="4">
    <source>
        <dbReference type="ARBA" id="ARBA00012201"/>
    </source>
</evidence>
<dbReference type="GO" id="GO:0046872">
    <property type="term" value="F:metal ion binding"/>
    <property type="evidence" value="ECO:0007669"/>
    <property type="project" value="UniProtKB-KW"/>
</dbReference>
<keyword evidence="6" id="KW-0479">Metal-binding</keyword>
<dbReference type="InterPro" id="IPR029787">
    <property type="entry name" value="Nucleotide_cyclase"/>
</dbReference>
<comment type="catalytic activity">
    <reaction evidence="1">
        <text>ATP = 3',5'-cyclic AMP + diphosphate</text>
        <dbReference type="Rhea" id="RHEA:15389"/>
        <dbReference type="ChEBI" id="CHEBI:30616"/>
        <dbReference type="ChEBI" id="CHEBI:33019"/>
        <dbReference type="ChEBI" id="CHEBI:58165"/>
        <dbReference type="EC" id="4.6.1.1"/>
    </reaction>
</comment>
<sequence>MSRQVSTSTSLMSDEDEDLFGLNPPDAATFDEKKWTRGHLRSQFKTLALYRLFKKYTDKISFGYFSLFLILTFCLFITHTILLLVECLGSASKIHSVVPDLIIYSAVCLLSVLGLITLEIVERRQQKWFYFCAIAFGVLLLANFFPPIYHDLNNTASEYSYTPAYTFLIVIGCYLFFGVQKNWMAVLLGASVSSAHITTLVLVTYRGSDILVTRVFSDIIFLTCFNGLGLYFRYLNEIVQRKSFLDRRDCIVNTFQLKHEKQQEEQLMSSIIPAPLINKVKQHYLRSQENYKKFGKLGNDKPEDLLEVHEGVTILFADIVNYTVMTKKLNINALLETLNELFGRFDDASDRLKVIRIKFLGDCYYCVSGLPPEPPPNPAEACVDLGLKMIKIIADVREKNNLTIDMRIGIHTGKIISGIIGKVKYQFDVWSKDVDIANKMESEGLAGKVHITSRTKELLNKAYDMTPTDKGNTVPQFKDQGLQTYLVTPVEATSKASSLDPPDILMHTPQPRPSIFRKNGSVPILSQLQQLDLPQISEEPRTTLTIIESNNIEQDNQRRLNGDTGRRSTVYQRRPSQRFRPNEERRITSDVKRRTAFMSTNFKRYNERSASVDNEMEKTIDNMSFSKKDQYVVKGSEISGLLVFKDRKAEWEYVKMKDPMFKYYVLSQVVLILCVYLIQNLTLESRAWLRYEFITSQLILVVILIPSTWTYYIYLKFRTQFQDVMPSNVVVRFFYTISRFITYNFLARLVIYTLVWMLFLACVFLEVWFCHTECFQDTSLTSEGYCMVPWHITESCALALIMTFLFLKIFIWIKLLYAILTTIVYSYCALYYVTPIYKSSETFNPFLAPQISHVLSIVFLTFTLHLIDRQTDYMNRLDFLWTAKLLEEKRKANEQQMVNTNMLINILPKHVAKVYLDANKEMDLYFETHNHSAVMFASMIFDEDLMEHEMSFLQLMNVYITIIDTLVNRKEFSKVEKIKIAKWTYMAACGLTVPGENENIGHSVETHHTSNTLEVLLNFASTMFQEFNKQNTSFTQIHLRIGIAHGPIIAGVVGSKKPLYDIWGDAVNMASRMDSTGCPGQIQVLGETAQEIEKLGYECVPRGIRTVKGVGEVPTFFVKLDSDFKLAKRQSLPPEE</sequence>
<dbReference type="PROSITE" id="PS50125">
    <property type="entry name" value="GUANYLATE_CYCLASE_2"/>
    <property type="match status" value="2"/>
</dbReference>
<evidence type="ECO:0000256" key="7">
    <source>
        <dbReference type="ARBA" id="ARBA00022741"/>
    </source>
</evidence>
<accession>A0AAR5PRC0</accession>
<dbReference type="GO" id="GO:0007189">
    <property type="term" value="P:adenylate cyclase-activating G protein-coupled receptor signaling pathway"/>
    <property type="evidence" value="ECO:0007669"/>
    <property type="project" value="TreeGrafter"/>
</dbReference>
<dbReference type="Pfam" id="PF16214">
    <property type="entry name" value="AC_N"/>
    <property type="match status" value="1"/>
</dbReference>
<proteinExistence type="inferred from homology"/>
<keyword evidence="8" id="KW-0067">ATP-binding</keyword>
<evidence type="ECO:0000256" key="2">
    <source>
        <dbReference type="ARBA" id="ARBA00001946"/>
    </source>
</evidence>
<comment type="similarity">
    <text evidence="14">Belongs to the adenylyl cyclase class-4/guanylyl cyclase family.</text>
</comment>
<evidence type="ECO:0000256" key="1">
    <source>
        <dbReference type="ARBA" id="ARBA00001593"/>
    </source>
</evidence>
<feature type="transmembrane region" description="Helical" evidence="15">
    <location>
        <begin position="694"/>
        <end position="715"/>
    </location>
</feature>
<dbReference type="SMART" id="SM00044">
    <property type="entry name" value="CYCc"/>
    <property type="match status" value="2"/>
</dbReference>
<keyword evidence="9" id="KW-0460">Magnesium</keyword>
<feature type="transmembrane region" description="Helical" evidence="15">
    <location>
        <begin position="128"/>
        <end position="149"/>
    </location>
</feature>
<keyword evidence="5 15" id="KW-0812">Transmembrane</keyword>
<evidence type="ECO:0000256" key="15">
    <source>
        <dbReference type="SAM" id="Phobius"/>
    </source>
</evidence>
<keyword evidence="12 15" id="KW-0472">Membrane</keyword>
<dbReference type="EnsemblMetazoa" id="XM_019908007.1">
    <property type="protein sequence ID" value="XP_019763566.1"/>
    <property type="gene ID" value="LOC109539923"/>
</dbReference>
<evidence type="ECO:0000256" key="3">
    <source>
        <dbReference type="ARBA" id="ARBA00004141"/>
    </source>
</evidence>
<reference evidence="17" key="2">
    <citation type="submission" date="2024-08" db="UniProtKB">
        <authorList>
            <consortium name="EnsemblMetazoa"/>
        </authorList>
    </citation>
    <scope>IDENTIFICATION</scope>
</reference>
<evidence type="ECO:0000259" key="16">
    <source>
        <dbReference type="PROSITE" id="PS50125"/>
    </source>
</evidence>
<dbReference type="PROSITE" id="PS00452">
    <property type="entry name" value="GUANYLATE_CYCLASE_1"/>
    <property type="match status" value="2"/>
</dbReference>
<feature type="transmembrane region" description="Helical" evidence="15">
    <location>
        <begin position="814"/>
        <end position="834"/>
    </location>
</feature>
<feature type="transmembrane region" description="Helical" evidence="15">
    <location>
        <begin position="663"/>
        <end position="682"/>
    </location>
</feature>
<dbReference type="SUPFAM" id="SSF55073">
    <property type="entry name" value="Nucleotide cyclase"/>
    <property type="match status" value="2"/>
</dbReference>
<organism evidence="17 18">
    <name type="scientific">Dendroctonus ponderosae</name>
    <name type="common">Mountain pine beetle</name>
    <dbReference type="NCBI Taxonomy" id="77166"/>
    <lineage>
        <taxon>Eukaryota</taxon>
        <taxon>Metazoa</taxon>
        <taxon>Ecdysozoa</taxon>
        <taxon>Arthropoda</taxon>
        <taxon>Hexapoda</taxon>
        <taxon>Insecta</taxon>
        <taxon>Pterygota</taxon>
        <taxon>Neoptera</taxon>
        <taxon>Endopterygota</taxon>
        <taxon>Coleoptera</taxon>
        <taxon>Polyphaga</taxon>
        <taxon>Cucujiformia</taxon>
        <taxon>Curculionidae</taxon>
        <taxon>Scolytinae</taxon>
        <taxon>Dendroctonus</taxon>
    </lineage>
</organism>
<dbReference type="InterPro" id="IPR018297">
    <property type="entry name" value="A/G_cyclase_CS"/>
</dbReference>
<dbReference type="InterPro" id="IPR001054">
    <property type="entry name" value="A/G_cyclase"/>
</dbReference>
<keyword evidence="7" id="KW-0547">Nucleotide-binding</keyword>
<dbReference type="GO" id="GO:0005524">
    <property type="term" value="F:ATP binding"/>
    <property type="evidence" value="ECO:0007669"/>
    <property type="project" value="UniProtKB-KW"/>
</dbReference>
<dbReference type="Pfam" id="PF00211">
    <property type="entry name" value="Guanylate_cyc"/>
    <property type="match status" value="2"/>
</dbReference>
<dbReference type="GeneID" id="109539923"/>
<feature type="transmembrane region" description="Helical" evidence="15">
    <location>
        <begin position="789"/>
        <end position="807"/>
    </location>
</feature>
<feature type="transmembrane region" description="Helical" evidence="15">
    <location>
        <begin position="846"/>
        <end position="867"/>
    </location>
</feature>
<dbReference type="GO" id="GO:0005886">
    <property type="term" value="C:plasma membrane"/>
    <property type="evidence" value="ECO:0007669"/>
    <property type="project" value="TreeGrafter"/>
</dbReference>
<feature type="transmembrane region" description="Helical" evidence="15">
    <location>
        <begin position="749"/>
        <end position="769"/>
    </location>
</feature>
<evidence type="ECO:0000313" key="17">
    <source>
        <dbReference type="EnsemblMetazoa" id="XP_019763565.1"/>
    </source>
</evidence>
<dbReference type="GO" id="GO:0004016">
    <property type="term" value="F:adenylate cyclase activity"/>
    <property type="evidence" value="ECO:0007669"/>
    <property type="project" value="UniProtKB-EC"/>
</dbReference>
<dbReference type="InterPro" id="IPR032628">
    <property type="entry name" value="AC_N"/>
</dbReference>
<dbReference type="KEGG" id="dpa:109539923"/>
<evidence type="ECO:0000256" key="10">
    <source>
        <dbReference type="ARBA" id="ARBA00022989"/>
    </source>
</evidence>
<evidence type="ECO:0000256" key="5">
    <source>
        <dbReference type="ARBA" id="ARBA00022692"/>
    </source>
</evidence>
<dbReference type="PANTHER" id="PTHR45627:SF23">
    <property type="entry name" value="AT30656P-RELATED"/>
    <property type="match status" value="1"/>
</dbReference>
<dbReference type="PANTHER" id="PTHR45627">
    <property type="entry name" value="ADENYLATE CYCLASE TYPE 1"/>
    <property type="match status" value="1"/>
</dbReference>
<keyword evidence="11" id="KW-0115">cAMP biosynthesis</keyword>
<feature type="domain" description="Guanylate cyclase" evidence="16">
    <location>
        <begin position="313"/>
        <end position="441"/>
    </location>
</feature>
<protein>
    <recommendedName>
        <fullName evidence="4">adenylate cyclase</fullName>
        <ecNumber evidence="4">4.6.1.1</ecNumber>
    </recommendedName>
</protein>